<reference evidence="5" key="1">
    <citation type="submission" date="2020-01" db="EMBL/GenBank/DDBJ databases">
        <title>Development of genomics and gene disruption for Polysphondylium violaceum indicates a role for the polyketide synthase stlB in stalk morphogenesis.</title>
        <authorList>
            <person name="Narita B."/>
            <person name="Kawabe Y."/>
            <person name="Kin K."/>
            <person name="Saito T."/>
            <person name="Gibbs R."/>
            <person name="Kuspa A."/>
            <person name="Muzny D."/>
            <person name="Queller D."/>
            <person name="Richards S."/>
            <person name="Strassman J."/>
            <person name="Sucgang R."/>
            <person name="Worley K."/>
            <person name="Schaap P."/>
        </authorList>
    </citation>
    <scope>NUCLEOTIDE SEQUENCE</scope>
    <source>
        <strain evidence="5">QSvi11</strain>
    </source>
</reference>
<dbReference type="GO" id="GO:0030896">
    <property type="term" value="C:checkpoint clamp complex"/>
    <property type="evidence" value="ECO:0007669"/>
    <property type="project" value="InterPro"/>
</dbReference>
<dbReference type="GO" id="GO:0044778">
    <property type="term" value="P:meiotic DNA integrity checkpoint signaling"/>
    <property type="evidence" value="ECO:0007669"/>
    <property type="project" value="TreeGrafter"/>
</dbReference>
<evidence type="ECO:0000256" key="4">
    <source>
        <dbReference type="PIRNR" id="PIRNR011312"/>
    </source>
</evidence>
<evidence type="ECO:0000256" key="1">
    <source>
        <dbReference type="ARBA" id="ARBA00004123"/>
    </source>
</evidence>
<dbReference type="GO" id="GO:0000723">
    <property type="term" value="P:telomere maintenance"/>
    <property type="evidence" value="ECO:0007669"/>
    <property type="project" value="TreeGrafter"/>
</dbReference>
<keyword evidence="6" id="KW-1185">Reference proteome</keyword>
<dbReference type="Gene3D" id="3.70.10.10">
    <property type="match status" value="1"/>
</dbReference>
<dbReference type="Proteomes" id="UP000695562">
    <property type="component" value="Unassembled WGS sequence"/>
</dbReference>
<dbReference type="GO" id="GO:0035861">
    <property type="term" value="C:site of double-strand break"/>
    <property type="evidence" value="ECO:0007669"/>
    <property type="project" value="TreeGrafter"/>
</dbReference>
<dbReference type="InterPro" id="IPR007150">
    <property type="entry name" value="HUS1/Mec3"/>
</dbReference>
<proteinExistence type="inferred from homology"/>
<dbReference type="GO" id="GO:0005730">
    <property type="term" value="C:nucleolus"/>
    <property type="evidence" value="ECO:0007669"/>
    <property type="project" value="InterPro"/>
</dbReference>
<dbReference type="PIRSF" id="PIRSF011312">
    <property type="entry name" value="Cell_cycle_HUS1"/>
    <property type="match status" value="1"/>
</dbReference>
<dbReference type="GO" id="GO:0031573">
    <property type="term" value="P:mitotic intra-S DNA damage checkpoint signaling"/>
    <property type="evidence" value="ECO:0007669"/>
    <property type="project" value="TreeGrafter"/>
</dbReference>
<evidence type="ECO:0000313" key="5">
    <source>
        <dbReference type="EMBL" id="KAF2077778.1"/>
    </source>
</evidence>
<organism evidence="5 6">
    <name type="scientific">Polysphondylium violaceum</name>
    <dbReference type="NCBI Taxonomy" id="133409"/>
    <lineage>
        <taxon>Eukaryota</taxon>
        <taxon>Amoebozoa</taxon>
        <taxon>Evosea</taxon>
        <taxon>Eumycetozoa</taxon>
        <taxon>Dictyostelia</taxon>
        <taxon>Dictyosteliales</taxon>
        <taxon>Dictyosteliaceae</taxon>
        <taxon>Polysphondylium</taxon>
    </lineage>
</organism>
<evidence type="ECO:0000313" key="6">
    <source>
        <dbReference type="Proteomes" id="UP000695562"/>
    </source>
</evidence>
<dbReference type="GO" id="GO:0000724">
    <property type="term" value="P:double-strand break repair via homologous recombination"/>
    <property type="evidence" value="ECO:0007669"/>
    <property type="project" value="TreeGrafter"/>
</dbReference>
<sequence>MKFSAKLVKAKVLLKIILNIQKIPGDCVVHITQKKVAFIIRSDLDEGGSQVWCEIENSNFFDELNIQSLSDNEIQFQLEIEHLKRVLQSATTSMNEITVKLAKRGIPYLKFIIQSTQQSVILIQEIPIVLLTQQQMAQINEPQLPDPDVNIFLPNLKTLQNIIDKMKNISDELCITISNNSELKLAVETNAGSISTFYQGLTHATLGGKDKTQSQITRSSAVVDIKKFQKVLVLHSLSPDDVVCCIYESSLLIHAMLHNHKVVVTYYLPIIIKN</sequence>
<dbReference type="InterPro" id="IPR016580">
    <property type="entry name" value="HUS1"/>
</dbReference>
<comment type="caution">
    <text evidence="5">The sequence shown here is derived from an EMBL/GenBank/DDBJ whole genome shotgun (WGS) entry which is preliminary data.</text>
</comment>
<dbReference type="EMBL" id="AJWJ01000019">
    <property type="protein sequence ID" value="KAF2077778.1"/>
    <property type="molecule type" value="Genomic_DNA"/>
</dbReference>
<comment type="subcellular location">
    <subcellularLocation>
        <location evidence="1">Nucleus</location>
    </subcellularLocation>
</comment>
<dbReference type="SUPFAM" id="SSF55979">
    <property type="entry name" value="DNA clamp"/>
    <property type="match status" value="1"/>
</dbReference>
<keyword evidence="3" id="KW-0539">Nucleus</keyword>
<dbReference type="PANTHER" id="PTHR12900">
    <property type="entry name" value="MITOTIC AND DNA DAMAGE CHECKPOINT PROTEIN HUS1"/>
    <property type="match status" value="1"/>
</dbReference>
<dbReference type="GO" id="GO:0033314">
    <property type="term" value="P:mitotic DNA replication checkpoint signaling"/>
    <property type="evidence" value="ECO:0007669"/>
    <property type="project" value="TreeGrafter"/>
</dbReference>
<evidence type="ECO:0000256" key="3">
    <source>
        <dbReference type="ARBA" id="ARBA00023242"/>
    </source>
</evidence>
<comment type="similarity">
    <text evidence="2 4">Belongs to the HUS1 family.</text>
</comment>
<dbReference type="OrthoDB" id="337750at2759"/>
<gene>
    <name evidence="5" type="ORF">CYY_000899</name>
</gene>
<accession>A0A8J4PYY9</accession>
<dbReference type="GO" id="GO:0006289">
    <property type="term" value="P:nucleotide-excision repair"/>
    <property type="evidence" value="ECO:0007669"/>
    <property type="project" value="TreeGrafter"/>
</dbReference>
<dbReference type="Pfam" id="PF04005">
    <property type="entry name" value="Hus1"/>
    <property type="match status" value="1"/>
</dbReference>
<name>A0A8J4PYY9_9MYCE</name>
<dbReference type="PANTHER" id="PTHR12900:SF0">
    <property type="entry name" value="CHECKPOINT PROTEIN"/>
    <property type="match status" value="1"/>
</dbReference>
<dbReference type="InterPro" id="IPR046938">
    <property type="entry name" value="DNA_clamp_sf"/>
</dbReference>
<evidence type="ECO:0000256" key="2">
    <source>
        <dbReference type="ARBA" id="ARBA00005563"/>
    </source>
</evidence>
<dbReference type="AlphaFoldDB" id="A0A8J4PYY9"/>
<protein>
    <recommendedName>
        <fullName evidence="4">Checkpoint protein</fullName>
    </recommendedName>
</protein>